<protein>
    <submittedName>
        <fullName evidence="3">L,D-transpeptidase family protein</fullName>
    </submittedName>
</protein>
<evidence type="ECO:0000313" key="4">
    <source>
        <dbReference type="Proteomes" id="UP000722336"/>
    </source>
</evidence>
<dbReference type="InterPro" id="IPR005490">
    <property type="entry name" value="LD_TPept_cat_dom"/>
</dbReference>
<dbReference type="RefSeq" id="WP_218443915.1">
    <property type="nucleotide sequence ID" value="NZ_JAGSPA010000001.1"/>
</dbReference>
<dbReference type="Proteomes" id="UP000722336">
    <property type="component" value="Unassembled WGS sequence"/>
</dbReference>
<evidence type="ECO:0000256" key="1">
    <source>
        <dbReference type="PROSITE-ProRule" id="PRU01373"/>
    </source>
</evidence>
<keyword evidence="1" id="KW-0133">Cell shape</keyword>
<proteinExistence type="predicted"/>
<dbReference type="Pfam" id="PF03734">
    <property type="entry name" value="YkuD"/>
    <property type="match status" value="1"/>
</dbReference>
<name>A0ABS6SAY3_9SPHN</name>
<dbReference type="PANTHER" id="PTHR38589:SF1">
    <property type="entry name" value="BLR0621 PROTEIN"/>
    <property type="match status" value="1"/>
</dbReference>
<keyword evidence="4" id="KW-1185">Reference proteome</keyword>
<comment type="pathway">
    <text evidence="1">Cell wall biogenesis; peptidoglycan biosynthesis.</text>
</comment>
<dbReference type="EMBL" id="JAGSPA010000001">
    <property type="protein sequence ID" value="MBV7255575.1"/>
    <property type="molecule type" value="Genomic_DNA"/>
</dbReference>
<evidence type="ECO:0000313" key="3">
    <source>
        <dbReference type="EMBL" id="MBV7255575.1"/>
    </source>
</evidence>
<organism evidence="3 4">
    <name type="scientific">Pacificimonas pallii</name>
    <dbReference type="NCBI Taxonomy" id="2827236"/>
    <lineage>
        <taxon>Bacteria</taxon>
        <taxon>Pseudomonadati</taxon>
        <taxon>Pseudomonadota</taxon>
        <taxon>Alphaproteobacteria</taxon>
        <taxon>Sphingomonadales</taxon>
        <taxon>Sphingosinicellaceae</taxon>
        <taxon>Pacificimonas</taxon>
    </lineage>
</organism>
<comment type="caution">
    <text evidence="3">The sequence shown here is derived from an EMBL/GenBank/DDBJ whole genome shotgun (WGS) entry which is preliminary data.</text>
</comment>
<evidence type="ECO:0000259" key="2">
    <source>
        <dbReference type="PROSITE" id="PS52029"/>
    </source>
</evidence>
<feature type="active site" description="Proton donor/acceptor" evidence="1">
    <location>
        <position position="135"/>
    </location>
</feature>
<dbReference type="PANTHER" id="PTHR38589">
    <property type="entry name" value="BLR0621 PROTEIN"/>
    <property type="match status" value="1"/>
</dbReference>
<gene>
    <name evidence="3" type="ORF">KCG44_02115</name>
</gene>
<dbReference type="PROSITE" id="PS52029">
    <property type="entry name" value="LD_TPASE"/>
    <property type="match status" value="1"/>
</dbReference>
<feature type="active site" description="Nucleophile" evidence="1">
    <location>
        <position position="147"/>
    </location>
</feature>
<sequence>MSDGICEIQVDTTTGILTAGPVAVPCRIGKAGAVPDAEKREGDGATPLGRYRLMTLLVRPDRLQRPRTALPWRWLSQSDGWSDAVGDPAYNRSVRHPRFASAERLWREDGLYDLIVTTSHNTPPVAGRGSAIFFHCTVDGRDHTEGCVAIERDILWSLLPKLSAETWIVIGAS</sequence>
<keyword evidence="1" id="KW-0573">Peptidoglycan synthesis</keyword>
<keyword evidence="1" id="KW-0961">Cell wall biogenesis/degradation</keyword>
<feature type="domain" description="L,D-TPase catalytic" evidence="2">
    <location>
        <begin position="1"/>
        <end position="171"/>
    </location>
</feature>
<accession>A0ABS6SAY3</accession>
<reference evidence="3 4" key="1">
    <citation type="submission" date="2021-04" db="EMBL/GenBank/DDBJ databases">
        <authorList>
            <person name="Pira H."/>
            <person name="Risdian C."/>
            <person name="Wink J."/>
        </authorList>
    </citation>
    <scope>NUCLEOTIDE SEQUENCE [LARGE SCALE GENOMIC DNA]</scope>
    <source>
        <strain evidence="3 4">WHA3</strain>
    </source>
</reference>